<dbReference type="Proteomes" id="UP000827092">
    <property type="component" value="Unassembled WGS sequence"/>
</dbReference>
<reference evidence="1 2" key="1">
    <citation type="journal article" date="2022" name="Nat. Ecol. Evol.">
        <title>A masculinizing supergene underlies an exaggerated male reproductive morph in a spider.</title>
        <authorList>
            <person name="Hendrickx F."/>
            <person name="De Corte Z."/>
            <person name="Sonet G."/>
            <person name="Van Belleghem S.M."/>
            <person name="Kostlbacher S."/>
            <person name="Vangestel C."/>
        </authorList>
    </citation>
    <scope>NUCLEOTIDE SEQUENCE [LARGE SCALE GENOMIC DNA]</scope>
    <source>
        <strain evidence="1">W744_W776</strain>
    </source>
</reference>
<proteinExistence type="predicted"/>
<evidence type="ECO:0000313" key="1">
    <source>
        <dbReference type="EMBL" id="KAG8188211.1"/>
    </source>
</evidence>
<evidence type="ECO:0000313" key="2">
    <source>
        <dbReference type="Proteomes" id="UP000827092"/>
    </source>
</evidence>
<sequence length="104" mass="11761">MYGACPYIMFGRLCLEIQAKKMNLMSDKSHSEASVGFTVRSASLCAVPEGGKGDAKSILDIIRKITEEGFFQLGTRNGRIKQLYSRSQFNACELNYFKSKKYRM</sequence>
<dbReference type="AlphaFoldDB" id="A0AAV6UV66"/>
<gene>
    <name evidence="1" type="ORF">JTE90_021232</name>
</gene>
<name>A0AAV6UV66_9ARAC</name>
<protein>
    <submittedName>
        <fullName evidence="1">Uncharacterized protein</fullName>
    </submittedName>
</protein>
<organism evidence="1 2">
    <name type="scientific">Oedothorax gibbosus</name>
    <dbReference type="NCBI Taxonomy" id="931172"/>
    <lineage>
        <taxon>Eukaryota</taxon>
        <taxon>Metazoa</taxon>
        <taxon>Ecdysozoa</taxon>
        <taxon>Arthropoda</taxon>
        <taxon>Chelicerata</taxon>
        <taxon>Arachnida</taxon>
        <taxon>Araneae</taxon>
        <taxon>Araneomorphae</taxon>
        <taxon>Entelegynae</taxon>
        <taxon>Araneoidea</taxon>
        <taxon>Linyphiidae</taxon>
        <taxon>Erigoninae</taxon>
        <taxon>Oedothorax</taxon>
    </lineage>
</organism>
<dbReference type="EMBL" id="JAFNEN010000246">
    <property type="protein sequence ID" value="KAG8188211.1"/>
    <property type="molecule type" value="Genomic_DNA"/>
</dbReference>
<accession>A0AAV6UV66</accession>
<comment type="caution">
    <text evidence="1">The sequence shown here is derived from an EMBL/GenBank/DDBJ whole genome shotgun (WGS) entry which is preliminary data.</text>
</comment>
<keyword evidence="2" id="KW-1185">Reference proteome</keyword>